<dbReference type="EMBL" id="JBHXIJ010000003">
    <property type="protein sequence ID" value="MFD5097534.1"/>
    <property type="molecule type" value="Genomic_DNA"/>
</dbReference>
<evidence type="ECO:0000256" key="1">
    <source>
        <dbReference type="SAM" id="MobiDB-lite"/>
    </source>
</evidence>
<reference evidence="2 3" key="1">
    <citation type="submission" date="2024-09" db="EMBL/GenBank/DDBJ databases">
        <title>The Natural Products Discovery Center: Release of the First 8490 Sequenced Strains for Exploring Actinobacteria Biosynthetic Diversity.</title>
        <authorList>
            <person name="Kalkreuter E."/>
            <person name="Kautsar S.A."/>
            <person name="Yang D."/>
            <person name="Bader C.D."/>
            <person name="Teijaro C.N."/>
            <person name="Fluegel L."/>
            <person name="Davis C.M."/>
            <person name="Simpson J.R."/>
            <person name="Lauterbach L."/>
            <person name="Steele A.D."/>
            <person name="Gui C."/>
            <person name="Meng S."/>
            <person name="Li G."/>
            <person name="Viehrig K."/>
            <person name="Ye F."/>
            <person name="Su P."/>
            <person name="Kiefer A.F."/>
            <person name="Nichols A."/>
            <person name="Cepeda A.J."/>
            <person name="Yan W."/>
            <person name="Fan B."/>
            <person name="Jiang Y."/>
            <person name="Adhikari A."/>
            <person name="Zheng C.-J."/>
            <person name="Schuster L."/>
            <person name="Cowan T.M."/>
            <person name="Smanski M.J."/>
            <person name="Chevrette M.G."/>
            <person name="De Carvalho L.P.S."/>
            <person name="Shen B."/>
        </authorList>
    </citation>
    <scope>NUCLEOTIDE SEQUENCE [LARGE SCALE GENOMIC DNA]</scope>
    <source>
        <strain evidence="2 3">NPDC058348</strain>
    </source>
</reference>
<protein>
    <submittedName>
        <fullName evidence="2">Uncharacterized protein</fullName>
    </submittedName>
</protein>
<name>A0ABW6FIB1_9ACTN</name>
<dbReference type="RefSeq" id="WP_386707038.1">
    <property type="nucleotide sequence ID" value="NZ_JBHXIJ010000003.1"/>
</dbReference>
<evidence type="ECO:0000313" key="2">
    <source>
        <dbReference type="EMBL" id="MFD5097534.1"/>
    </source>
</evidence>
<comment type="caution">
    <text evidence="2">The sequence shown here is derived from an EMBL/GenBank/DDBJ whole genome shotgun (WGS) entry which is preliminary data.</text>
</comment>
<dbReference type="Proteomes" id="UP001598448">
    <property type="component" value="Unassembled WGS sequence"/>
</dbReference>
<keyword evidence="3" id="KW-1185">Reference proteome</keyword>
<evidence type="ECO:0000313" key="3">
    <source>
        <dbReference type="Proteomes" id="UP001598448"/>
    </source>
</evidence>
<sequence>MASTDGGHICAGRTPCPTRFRRLYNPLILLAALGVVKVATAEQIRQLTCPGTADAQMVRNAAKDLVAEGLVVSLGFATRINANGNRVSEKLWNLTTAGLAAASVVLDREVKEMGGTAKAPVPSGAAGGAGDAGRVGEGCRVSGERNAGEPE</sequence>
<feature type="compositionally biased region" description="Basic and acidic residues" evidence="1">
    <location>
        <begin position="142"/>
        <end position="151"/>
    </location>
</feature>
<gene>
    <name evidence="2" type="ORF">ACFWJN_00870</name>
</gene>
<feature type="region of interest" description="Disordered" evidence="1">
    <location>
        <begin position="115"/>
        <end position="151"/>
    </location>
</feature>
<proteinExistence type="predicted"/>
<feature type="compositionally biased region" description="Gly residues" evidence="1">
    <location>
        <begin position="125"/>
        <end position="136"/>
    </location>
</feature>
<accession>A0ABW6FIB1</accession>
<organism evidence="2 3">
    <name type="scientific">Streptomyces albidochromogenes</name>
    <dbReference type="NCBI Taxonomy" id="329524"/>
    <lineage>
        <taxon>Bacteria</taxon>
        <taxon>Bacillati</taxon>
        <taxon>Actinomycetota</taxon>
        <taxon>Actinomycetes</taxon>
        <taxon>Kitasatosporales</taxon>
        <taxon>Streptomycetaceae</taxon>
        <taxon>Streptomyces</taxon>
    </lineage>
</organism>